<comment type="caution">
    <text evidence="2">The sequence shown here is derived from an EMBL/GenBank/DDBJ whole genome shotgun (WGS) entry which is preliminary data.</text>
</comment>
<dbReference type="PANTHER" id="PTHR14485">
    <property type="entry name" value="TETRATRICOPEPTIDE REPEAT PROTEIN 23"/>
    <property type="match status" value="1"/>
</dbReference>
<dbReference type="Proteomes" id="UP001314229">
    <property type="component" value="Unassembled WGS sequence"/>
</dbReference>
<protein>
    <submittedName>
        <fullName evidence="2">LOW QUALITY PROTEIN: tetratricopeptide repeat protein 23</fullName>
    </submittedName>
</protein>
<dbReference type="InterPro" id="IPR011990">
    <property type="entry name" value="TPR-like_helical_dom_sf"/>
</dbReference>
<feature type="region of interest" description="Disordered" evidence="1">
    <location>
        <begin position="15"/>
        <end position="41"/>
    </location>
</feature>
<keyword evidence="3" id="KW-1185">Reference proteome</keyword>
<proteinExistence type="predicted"/>
<evidence type="ECO:0000313" key="3">
    <source>
        <dbReference type="Proteomes" id="UP001314229"/>
    </source>
</evidence>
<dbReference type="SUPFAM" id="SSF48452">
    <property type="entry name" value="TPR-like"/>
    <property type="match status" value="1"/>
</dbReference>
<organism evidence="2 3">
    <name type="scientific">Scomber scombrus</name>
    <name type="common">Atlantic mackerel</name>
    <name type="synonym">Scomber vernalis</name>
    <dbReference type="NCBI Taxonomy" id="13677"/>
    <lineage>
        <taxon>Eukaryota</taxon>
        <taxon>Metazoa</taxon>
        <taxon>Chordata</taxon>
        <taxon>Craniata</taxon>
        <taxon>Vertebrata</taxon>
        <taxon>Euteleostomi</taxon>
        <taxon>Actinopterygii</taxon>
        <taxon>Neopterygii</taxon>
        <taxon>Teleostei</taxon>
        <taxon>Neoteleostei</taxon>
        <taxon>Acanthomorphata</taxon>
        <taxon>Pelagiaria</taxon>
        <taxon>Scombriformes</taxon>
        <taxon>Scombridae</taxon>
        <taxon>Scomber</taxon>
    </lineage>
</organism>
<dbReference type="InterPro" id="IPR042621">
    <property type="entry name" value="TTC23/TTC23L"/>
</dbReference>
<name>A0AAV1MWC8_SCOSC</name>
<gene>
    <name evidence="2" type="ORF">FSCOSCO3_A027383</name>
</gene>
<reference evidence="2 3" key="1">
    <citation type="submission" date="2024-01" db="EMBL/GenBank/DDBJ databases">
        <authorList>
            <person name="Alioto T."/>
            <person name="Alioto T."/>
            <person name="Gomez Garrido J."/>
        </authorList>
    </citation>
    <scope>NUCLEOTIDE SEQUENCE [LARGE SCALE GENOMIC DNA]</scope>
</reference>
<evidence type="ECO:0000256" key="1">
    <source>
        <dbReference type="SAM" id="MobiDB-lite"/>
    </source>
</evidence>
<dbReference type="Gene3D" id="1.25.40.10">
    <property type="entry name" value="Tetratricopeptide repeat domain"/>
    <property type="match status" value="2"/>
</dbReference>
<sequence>MLSTLFVCKKKKKKMDDDDNRVSKIRPKSSDSVESYPESMGGNHRGMDAFSPCDSSVVSPSQIGCARKECMMMTPEEKLRHFESRFQDHEDNQQFDACIQDLVRCVALTRLVYGDRHLKLAQAHARLAKAYFQFKGWGLQAQEHSLLARELLTFCPSISSCRDEKLEVLSCLLSISLTQGGAALLSANLEEAELSYLEAKRIIEELHQHGGIGEEEKIKSDLEISTGLSRVHKRQNRPEEALSQCEKSLQLLKDCGKPEKTTSVYRDMAAIEQDMGHLDRAIEHLSKAHTITMSHCPEELERAQISHSLALIFSATAEPHHNDSAGHHFEQSLSSYQNSVGLEDPAFLAAQDDFCRFLLLNGQQERSVEIQRASLNSKKSTFGDLSAEVADTLQLIGSLEMSDGRMKQAHGTMTKCLEIQSLLYGPQHKKTKATQKAADMLARAPEVAESLQRQDLLISTVSRN</sequence>
<evidence type="ECO:0000313" key="2">
    <source>
        <dbReference type="EMBL" id="CAK6951103.1"/>
    </source>
</evidence>
<accession>A0AAV1MWC8</accession>
<dbReference type="PANTHER" id="PTHR14485:SF3">
    <property type="entry name" value="TETRATRICOPEPTIDE REPEAT PROTEIN 23"/>
    <property type="match status" value="1"/>
</dbReference>
<dbReference type="AlphaFoldDB" id="A0AAV1MWC8"/>
<dbReference type="EMBL" id="CAWUFR010000005">
    <property type="protein sequence ID" value="CAK6951103.1"/>
    <property type="molecule type" value="Genomic_DNA"/>
</dbReference>